<accession>A0A384K1X0</accession>
<feature type="compositionally biased region" description="Basic and acidic residues" evidence="1">
    <location>
        <begin position="1"/>
        <end position="15"/>
    </location>
</feature>
<sequence>MSDHRRSERRTRDPHQLSSSRQYHGSERSSQEPPRQNDQQRSPLSASHYHGVGPPQHQYSANHMEFNDYMASNPRDVSDDVADYTRYDPWEPAHPYVGMSVLNRPMPPGTEPVALNVGRNPSVCEVCNARPPINSTESYPQWKWKHLNEKNSCRLGMSRIFNNAPVVTEVEGGYLHGQAFADSNDHEQMAPPASIPTYPSIRPPAAQNTYSSAQGQNITQYTPQQPQPPYFHQPPTVQPFFAQELYDQYDDEYDNEQLDNIATANETASGPGWGVEPSVIIPRSTYSNSERRGYRGVGRYHR</sequence>
<dbReference type="EMBL" id="CP009817">
    <property type="protein sequence ID" value="ATZ56624.1"/>
    <property type="molecule type" value="Genomic_DNA"/>
</dbReference>
<dbReference type="KEGG" id="bfu:BCIN_13g04600"/>
<evidence type="ECO:0000313" key="2">
    <source>
        <dbReference type="EMBL" id="ATZ56624.1"/>
    </source>
</evidence>
<proteinExistence type="predicted"/>
<evidence type="ECO:0000256" key="1">
    <source>
        <dbReference type="SAM" id="MobiDB-lite"/>
    </source>
</evidence>
<name>A0A384K1X0_BOTFB</name>
<feature type="compositionally biased region" description="Polar residues" evidence="1">
    <location>
        <begin position="206"/>
        <end position="218"/>
    </location>
</feature>
<feature type="region of interest" description="Disordered" evidence="1">
    <location>
        <begin position="1"/>
        <end position="60"/>
    </location>
</feature>
<dbReference type="OrthoDB" id="3562331at2759"/>
<organism evidence="2 3">
    <name type="scientific">Botryotinia fuckeliana (strain B05.10)</name>
    <name type="common">Noble rot fungus</name>
    <name type="synonym">Botrytis cinerea</name>
    <dbReference type="NCBI Taxonomy" id="332648"/>
    <lineage>
        <taxon>Eukaryota</taxon>
        <taxon>Fungi</taxon>
        <taxon>Dikarya</taxon>
        <taxon>Ascomycota</taxon>
        <taxon>Pezizomycotina</taxon>
        <taxon>Leotiomycetes</taxon>
        <taxon>Helotiales</taxon>
        <taxon>Sclerotiniaceae</taxon>
        <taxon>Botrytis</taxon>
    </lineage>
</organism>
<reference evidence="2 3" key="3">
    <citation type="journal article" date="2017" name="Mol. Plant Pathol.">
        <title>A gapless genome sequence of the fungus Botrytis cinerea.</title>
        <authorList>
            <person name="Van Kan J.A."/>
            <person name="Stassen J.H."/>
            <person name="Mosbach A."/>
            <person name="Van Der Lee T.A."/>
            <person name="Faino L."/>
            <person name="Farmer A.D."/>
            <person name="Papasotiriou D.G."/>
            <person name="Zhou S."/>
            <person name="Seidl M.F."/>
            <person name="Cottam E."/>
            <person name="Edel D."/>
            <person name="Hahn M."/>
            <person name="Schwartz D.C."/>
            <person name="Dietrich R.A."/>
            <person name="Widdison S."/>
            <person name="Scalliet G."/>
        </authorList>
    </citation>
    <scope>NUCLEOTIDE SEQUENCE [LARGE SCALE GENOMIC DNA]</scope>
    <source>
        <strain evidence="2 3">B05.10</strain>
    </source>
</reference>
<dbReference type="RefSeq" id="XP_001548190.1">
    <property type="nucleotide sequence ID" value="XM_001548140.2"/>
</dbReference>
<feature type="compositionally biased region" description="Polar residues" evidence="1">
    <location>
        <begin position="31"/>
        <end position="45"/>
    </location>
</feature>
<protein>
    <submittedName>
        <fullName evidence="2">Uncharacterized protein</fullName>
    </submittedName>
</protein>
<gene>
    <name evidence="2" type="ORF">BCIN_13g04600</name>
</gene>
<dbReference type="Proteomes" id="UP000001798">
    <property type="component" value="Chromosome 13"/>
</dbReference>
<reference evidence="2 3" key="2">
    <citation type="journal article" date="2012" name="Eukaryot. Cell">
        <title>Genome update of Botrytis cinerea strains B05.10 and T4.</title>
        <authorList>
            <person name="Staats M."/>
            <person name="van Kan J.A."/>
        </authorList>
    </citation>
    <scope>NUCLEOTIDE SEQUENCE [LARGE SCALE GENOMIC DNA]</scope>
    <source>
        <strain evidence="2 3">B05.10</strain>
    </source>
</reference>
<dbReference type="GeneID" id="5428668"/>
<evidence type="ECO:0000313" key="3">
    <source>
        <dbReference type="Proteomes" id="UP000001798"/>
    </source>
</evidence>
<reference evidence="2 3" key="1">
    <citation type="journal article" date="2011" name="PLoS Genet.">
        <title>Genomic analysis of the necrotrophic fungal pathogens Sclerotinia sclerotiorum and Botrytis cinerea.</title>
        <authorList>
            <person name="Amselem J."/>
            <person name="Cuomo C.A."/>
            <person name="van Kan J.A."/>
            <person name="Viaud M."/>
            <person name="Benito E.P."/>
            <person name="Couloux A."/>
            <person name="Coutinho P.M."/>
            <person name="de Vries R.P."/>
            <person name="Dyer P.S."/>
            <person name="Fillinger S."/>
            <person name="Fournier E."/>
            <person name="Gout L."/>
            <person name="Hahn M."/>
            <person name="Kohn L."/>
            <person name="Lapalu N."/>
            <person name="Plummer K.M."/>
            <person name="Pradier J.M."/>
            <person name="Quevillon E."/>
            <person name="Sharon A."/>
            <person name="Simon A."/>
            <person name="ten Have A."/>
            <person name="Tudzynski B."/>
            <person name="Tudzynski P."/>
            <person name="Wincker P."/>
            <person name="Andrew M."/>
            <person name="Anthouard V."/>
            <person name="Beever R.E."/>
            <person name="Beffa R."/>
            <person name="Benoit I."/>
            <person name="Bouzid O."/>
            <person name="Brault B."/>
            <person name="Chen Z."/>
            <person name="Choquer M."/>
            <person name="Collemare J."/>
            <person name="Cotton P."/>
            <person name="Danchin E.G."/>
            <person name="Da Silva C."/>
            <person name="Gautier A."/>
            <person name="Giraud C."/>
            <person name="Giraud T."/>
            <person name="Gonzalez C."/>
            <person name="Grossetete S."/>
            <person name="Guldener U."/>
            <person name="Henrissat B."/>
            <person name="Howlett B.J."/>
            <person name="Kodira C."/>
            <person name="Kretschmer M."/>
            <person name="Lappartient A."/>
            <person name="Leroch M."/>
            <person name="Levis C."/>
            <person name="Mauceli E."/>
            <person name="Neuveglise C."/>
            <person name="Oeser B."/>
            <person name="Pearson M."/>
            <person name="Poulain J."/>
            <person name="Poussereau N."/>
            <person name="Quesneville H."/>
            <person name="Rascle C."/>
            <person name="Schumacher J."/>
            <person name="Segurens B."/>
            <person name="Sexton A."/>
            <person name="Silva E."/>
            <person name="Sirven C."/>
            <person name="Soanes D.M."/>
            <person name="Talbot N.J."/>
            <person name="Templeton M."/>
            <person name="Yandava C."/>
            <person name="Yarden O."/>
            <person name="Zeng Q."/>
            <person name="Rollins J.A."/>
            <person name="Lebrun M.H."/>
            <person name="Dickman M."/>
        </authorList>
    </citation>
    <scope>NUCLEOTIDE SEQUENCE [LARGE SCALE GENOMIC DNA]</scope>
    <source>
        <strain evidence="2 3">B05.10</strain>
    </source>
</reference>
<dbReference type="AlphaFoldDB" id="A0A384K1X0"/>
<keyword evidence="3" id="KW-1185">Reference proteome</keyword>
<feature type="region of interest" description="Disordered" evidence="1">
    <location>
        <begin position="202"/>
        <end position="236"/>
    </location>
</feature>
<dbReference type="VEuPathDB" id="FungiDB:Bcin13g04600"/>